<protein>
    <submittedName>
        <fullName evidence="1">Uncharacterized protein</fullName>
    </submittedName>
</protein>
<evidence type="ECO:0000313" key="1">
    <source>
        <dbReference type="EMBL" id="JAH56744.1"/>
    </source>
</evidence>
<name>A0A0E9TSU4_ANGAN</name>
<dbReference type="AlphaFoldDB" id="A0A0E9TSU4"/>
<accession>A0A0E9TSU4</accession>
<sequence>MHDIGPHWSYCSTLVTYCYTFTTALSEDQKIRYG</sequence>
<reference evidence="1" key="2">
    <citation type="journal article" date="2015" name="Fish Shellfish Immunol.">
        <title>Early steps in the European eel (Anguilla anguilla)-Vibrio vulnificus interaction in the gills: Role of the RtxA13 toxin.</title>
        <authorList>
            <person name="Callol A."/>
            <person name="Pajuelo D."/>
            <person name="Ebbesson L."/>
            <person name="Teles M."/>
            <person name="MacKenzie S."/>
            <person name="Amaro C."/>
        </authorList>
    </citation>
    <scope>NUCLEOTIDE SEQUENCE</scope>
</reference>
<reference evidence="1" key="1">
    <citation type="submission" date="2014-11" db="EMBL/GenBank/DDBJ databases">
        <authorList>
            <person name="Amaro Gonzalez C."/>
        </authorList>
    </citation>
    <scope>NUCLEOTIDE SEQUENCE</scope>
</reference>
<proteinExistence type="predicted"/>
<dbReference type="EMBL" id="GBXM01051833">
    <property type="protein sequence ID" value="JAH56744.1"/>
    <property type="molecule type" value="Transcribed_RNA"/>
</dbReference>
<organism evidence="1">
    <name type="scientific">Anguilla anguilla</name>
    <name type="common">European freshwater eel</name>
    <name type="synonym">Muraena anguilla</name>
    <dbReference type="NCBI Taxonomy" id="7936"/>
    <lineage>
        <taxon>Eukaryota</taxon>
        <taxon>Metazoa</taxon>
        <taxon>Chordata</taxon>
        <taxon>Craniata</taxon>
        <taxon>Vertebrata</taxon>
        <taxon>Euteleostomi</taxon>
        <taxon>Actinopterygii</taxon>
        <taxon>Neopterygii</taxon>
        <taxon>Teleostei</taxon>
        <taxon>Anguilliformes</taxon>
        <taxon>Anguillidae</taxon>
        <taxon>Anguilla</taxon>
    </lineage>
</organism>